<dbReference type="STRING" id="1109443.G4TNP9"/>
<comment type="function">
    <text evidence="5">May play a role in ribosome biogenesis.</text>
</comment>
<evidence type="ECO:0000256" key="2">
    <source>
        <dbReference type="ARBA" id="ARBA00018339"/>
    </source>
</evidence>
<name>G4TNP9_SERID</name>
<feature type="coiled-coil region" evidence="6">
    <location>
        <begin position="322"/>
        <end position="361"/>
    </location>
</feature>
<dbReference type="GO" id="GO:0008097">
    <property type="term" value="F:5S rRNA binding"/>
    <property type="evidence" value="ECO:0007669"/>
    <property type="project" value="TreeGrafter"/>
</dbReference>
<dbReference type="PIRSF" id="PIRSF017302">
    <property type="entry name" value="Gltscr2"/>
    <property type="match status" value="1"/>
</dbReference>
<reference evidence="8 9" key="1">
    <citation type="journal article" date="2011" name="PLoS Pathog.">
        <title>Endophytic Life Strategies Decoded by Genome and Transcriptome Analyses of the Mutualistic Root Symbiont Piriformospora indica.</title>
        <authorList>
            <person name="Zuccaro A."/>
            <person name="Lahrmann U."/>
            <person name="Guldener U."/>
            <person name="Langen G."/>
            <person name="Pfiffi S."/>
            <person name="Biedenkopf D."/>
            <person name="Wong P."/>
            <person name="Samans B."/>
            <person name="Grimm C."/>
            <person name="Basiewicz M."/>
            <person name="Murat C."/>
            <person name="Martin F."/>
            <person name="Kogel K.H."/>
        </authorList>
    </citation>
    <scope>NUCLEOTIDE SEQUENCE [LARGE SCALE GENOMIC DNA]</scope>
    <source>
        <strain evidence="8 9">DSM 11827</strain>
    </source>
</reference>
<evidence type="ECO:0000256" key="7">
    <source>
        <dbReference type="SAM" id="MobiDB-lite"/>
    </source>
</evidence>
<protein>
    <recommendedName>
        <fullName evidence="2 5">Ribosome biogenesis protein NOP53</fullName>
    </recommendedName>
</protein>
<keyword evidence="6" id="KW-0175">Coiled coil</keyword>
<dbReference type="eggNOG" id="KOG2823">
    <property type="taxonomic scope" value="Eukaryota"/>
</dbReference>
<keyword evidence="9" id="KW-1185">Reference proteome</keyword>
<dbReference type="Proteomes" id="UP000007148">
    <property type="component" value="Unassembled WGS sequence"/>
</dbReference>
<dbReference type="PANTHER" id="PTHR14211:SF7">
    <property type="entry name" value="RIBOSOME BIOGENESIS PROTEIN NOP53"/>
    <property type="match status" value="1"/>
</dbReference>
<dbReference type="FunCoup" id="G4TNP9">
    <property type="interactions" value="378"/>
</dbReference>
<evidence type="ECO:0000256" key="4">
    <source>
        <dbReference type="ARBA" id="ARBA00023242"/>
    </source>
</evidence>
<dbReference type="GO" id="GO:0000027">
    <property type="term" value="P:ribosomal large subunit assembly"/>
    <property type="evidence" value="ECO:0007669"/>
    <property type="project" value="UniProtKB-UniRule"/>
</dbReference>
<gene>
    <name evidence="8" type="ORF">PIIN_06897</name>
</gene>
<dbReference type="InterPro" id="IPR011687">
    <property type="entry name" value="Nop53/GLTSCR2"/>
</dbReference>
<dbReference type="AlphaFoldDB" id="G4TNP9"/>
<accession>G4TNP9</accession>
<proteinExistence type="inferred from homology"/>
<keyword evidence="3 5" id="KW-0690">Ribosome biogenesis</keyword>
<feature type="compositionally biased region" description="Basic residues" evidence="7">
    <location>
        <begin position="28"/>
        <end position="37"/>
    </location>
</feature>
<dbReference type="Pfam" id="PF07767">
    <property type="entry name" value="Nop53"/>
    <property type="match status" value="1"/>
</dbReference>
<dbReference type="GO" id="GO:0005730">
    <property type="term" value="C:nucleolus"/>
    <property type="evidence" value="ECO:0007669"/>
    <property type="project" value="UniProtKB-SubCell"/>
</dbReference>
<feature type="region of interest" description="Disordered" evidence="7">
    <location>
        <begin position="14"/>
        <end position="37"/>
    </location>
</feature>
<dbReference type="HOGENOM" id="CLU_035888_1_1_1"/>
<comment type="similarity">
    <text evidence="1 5">Belongs to the NOP53 family.</text>
</comment>
<dbReference type="InParanoid" id="G4TNP9"/>
<dbReference type="GO" id="GO:0006364">
    <property type="term" value="P:rRNA processing"/>
    <property type="evidence" value="ECO:0007669"/>
    <property type="project" value="TreeGrafter"/>
</dbReference>
<dbReference type="EMBL" id="CAFZ01000192">
    <property type="protein sequence ID" value="CCA72942.1"/>
    <property type="molecule type" value="Genomic_DNA"/>
</dbReference>
<keyword evidence="4 5" id="KW-0539">Nucleus</keyword>
<dbReference type="OrthoDB" id="5072at2759"/>
<evidence type="ECO:0000256" key="3">
    <source>
        <dbReference type="ARBA" id="ARBA00022517"/>
    </source>
</evidence>
<organism evidence="8 9">
    <name type="scientific">Serendipita indica (strain DSM 11827)</name>
    <name type="common">Root endophyte fungus</name>
    <name type="synonym">Piriformospora indica</name>
    <dbReference type="NCBI Taxonomy" id="1109443"/>
    <lineage>
        <taxon>Eukaryota</taxon>
        <taxon>Fungi</taxon>
        <taxon>Dikarya</taxon>
        <taxon>Basidiomycota</taxon>
        <taxon>Agaricomycotina</taxon>
        <taxon>Agaricomycetes</taxon>
        <taxon>Sebacinales</taxon>
        <taxon>Serendipitaceae</taxon>
        <taxon>Serendipita</taxon>
    </lineage>
</organism>
<dbReference type="PANTHER" id="PTHR14211">
    <property type="entry name" value="GLIOMA SUPPRESSOR CANDIDATE REGION GENE 2"/>
    <property type="match status" value="1"/>
</dbReference>
<evidence type="ECO:0000313" key="9">
    <source>
        <dbReference type="Proteomes" id="UP000007148"/>
    </source>
</evidence>
<evidence type="ECO:0000256" key="5">
    <source>
        <dbReference type="PIRNR" id="PIRNR017302"/>
    </source>
</evidence>
<feature type="coiled-coil region" evidence="6">
    <location>
        <begin position="214"/>
        <end position="248"/>
    </location>
</feature>
<feature type="region of interest" description="Disordered" evidence="7">
    <location>
        <begin position="269"/>
        <end position="295"/>
    </location>
</feature>
<comment type="caution">
    <text evidence="8">The sequence shown here is derived from an EMBL/GenBank/DDBJ whole genome shotgun (WGS) entry which is preliminary data.</text>
</comment>
<evidence type="ECO:0000256" key="1">
    <source>
        <dbReference type="ARBA" id="ARBA00008838"/>
    </source>
</evidence>
<evidence type="ECO:0000313" key="8">
    <source>
        <dbReference type="EMBL" id="CCA72942.1"/>
    </source>
</evidence>
<sequence>MSLKFMAERVAQGNRLSYRGAPSQHSQSSRKGKRAWRKNVDIDDVEHGLEELREEERVLGAPLHKKADEELFTIDLTGDDKIRRQVKTSKPLTASVILAQRSAVPAVTSKRRQDLKKFNVTREEKERLRRIAHKPRAGPFNSVLDSSEVGHGSALLEPSEAVKNSGTYDVWTSNGSIPTGGVPRKIAPRHTEISVPAVSTPHQGTSYNPPLTDYRNLLQEAHEREERRVEEEERLKEIKQKMDAARYEVGAQDKGGAEGMLIDDATTVSGDEEGSLQEESVMPSRTPTRRKTPQQRRKALRVLEEHQQLKARAARKKMLVTLDRAKSLAKEIDNARTEHEREEAERKLERLKQLHKGLMGTRVGKHRVIEPEVDVQLGEDLAETLTGLKTEGNLFRDRFLSMQNRALIEPRARVAPTRRKHKVKELEKFAWKRFS</sequence>
<dbReference type="OMA" id="TEKWTHK"/>
<comment type="subcellular location">
    <subcellularLocation>
        <location evidence="5">Nucleus</location>
        <location evidence="5">Nucleolus</location>
    </subcellularLocation>
    <subcellularLocation>
        <location evidence="5">Nucleus</location>
        <location evidence="5">Nucleoplasm</location>
    </subcellularLocation>
</comment>
<dbReference type="GO" id="GO:0005654">
    <property type="term" value="C:nucleoplasm"/>
    <property type="evidence" value="ECO:0007669"/>
    <property type="project" value="UniProtKB-SubCell"/>
</dbReference>
<evidence type="ECO:0000256" key="6">
    <source>
        <dbReference type="SAM" id="Coils"/>
    </source>
</evidence>